<dbReference type="Gene3D" id="1.10.357.20">
    <property type="entry name" value="SLC41 divalent cation transporters, integral membrane domain"/>
    <property type="match status" value="1"/>
</dbReference>
<dbReference type="RefSeq" id="WP_161927814.1">
    <property type="nucleotide sequence ID" value="NZ_BJOU01000002.1"/>
</dbReference>
<dbReference type="GO" id="GO:0046872">
    <property type="term" value="F:metal ion binding"/>
    <property type="evidence" value="ECO:0007669"/>
    <property type="project" value="UniProtKB-KW"/>
</dbReference>
<comment type="subcellular location">
    <subcellularLocation>
        <location evidence="9">Cell membrane</location>
        <topology evidence="9">Multi-pass membrane protein</topology>
    </subcellularLocation>
    <subcellularLocation>
        <location evidence="1">Membrane</location>
        <topology evidence="1">Multi-pass membrane protein</topology>
    </subcellularLocation>
</comment>
<gene>
    <name evidence="11" type="ORF">nbrc107697_24260</name>
</gene>
<evidence type="ECO:0000256" key="5">
    <source>
        <dbReference type="ARBA" id="ARBA00022842"/>
    </source>
</evidence>
<dbReference type="SUPFAM" id="SSF54631">
    <property type="entry name" value="CBS-domain pair"/>
    <property type="match status" value="1"/>
</dbReference>
<sequence>MQTAATAKNVQQAIERGHLADAGAELAALPAQDAAAVLDALDRKTRTIAFRVLPKDRAVRVFDHLDPDAQADLVSTLGTADVAEAFDHLDPDDRAELLDELPAKIAKQLIRNLSPAEREATAVVLGFPRGSVGRRMSPEYIHVFDDERCGTAVERVKRRGRDAETIYAIPVTDHQRRLVGVVGLREILLADPDEPVADHANPPIFARADEDAESAARRCVDRGVLAMPVVDHEGRLIGILTLDDAAEVVEAARDEDEARAGAREPLRTPYLQSSILAITRARVVWLFVLAVSAILTVNVLEVFEGTLEQKVALALFIPLLTGIGGNTGSQAATTVTRAIATEEVTGTDVARVAFKEVRVGLTMGAALGLVGFGVAGLAYDRGIGTVIGLTIVSVCAVAATVGGVMPLAARAIKVDPAVFSTPFISTFCDATGLVIYFTIAKAVLGI</sequence>
<dbReference type="EMBL" id="BJOU01000002">
    <property type="protein sequence ID" value="GED98387.1"/>
    <property type="molecule type" value="Genomic_DNA"/>
</dbReference>
<dbReference type="SUPFAM" id="SSF161093">
    <property type="entry name" value="MgtE membrane domain-like"/>
    <property type="match status" value="1"/>
</dbReference>
<dbReference type="Pfam" id="PF00571">
    <property type="entry name" value="CBS"/>
    <property type="match status" value="2"/>
</dbReference>
<evidence type="ECO:0000256" key="8">
    <source>
        <dbReference type="PROSITE-ProRule" id="PRU00703"/>
    </source>
</evidence>
<dbReference type="Pfam" id="PF03448">
    <property type="entry name" value="MgtE_N"/>
    <property type="match status" value="1"/>
</dbReference>
<evidence type="ECO:0000256" key="7">
    <source>
        <dbReference type="ARBA" id="ARBA00023136"/>
    </source>
</evidence>
<dbReference type="GO" id="GO:0005886">
    <property type="term" value="C:plasma membrane"/>
    <property type="evidence" value="ECO:0007669"/>
    <property type="project" value="UniProtKB-SubCell"/>
</dbReference>
<dbReference type="InterPro" id="IPR006669">
    <property type="entry name" value="MgtE_transporter"/>
</dbReference>
<evidence type="ECO:0000256" key="2">
    <source>
        <dbReference type="ARBA" id="ARBA00009749"/>
    </source>
</evidence>
<keyword evidence="4 9" id="KW-0812">Transmembrane</keyword>
<keyword evidence="9" id="KW-1003">Cell membrane</keyword>
<dbReference type="PROSITE" id="PS51371">
    <property type="entry name" value="CBS"/>
    <property type="match status" value="1"/>
</dbReference>
<feature type="transmembrane region" description="Helical" evidence="9">
    <location>
        <begin position="359"/>
        <end position="379"/>
    </location>
</feature>
<evidence type="ECO:0000256" key="1">
    <source>
        <dbReference type="ARBA" id="ARBA00004141"/>
    </source>
</evidence>
<name>A0A7I9UYY1_9ACTN</name>
<keyword evidence="9" id="KW-0479">Metal-binding</keyword>
<dbReference type="Proteomes" id="UP000444980">
    <property type="component" value="Unassembled WGS sequence"/>
</dbReference>
<evidence type="ECO:0000313" key="11">
    <source>
        <dbReference type="EMBL" id="GED98387.1"/>
    </source>
</evidence>
<dbReference type="OrthoDB" id="9790355at2"/>
<evidence type="ECO:0000256" key="4">
    <source>
        <dbReference type="ARBA" id="ARBA00022692"/>
    </source>
</evidence>
<feature type="domain" description="CBS" evidence="10">
    <location>
        <begin position="197"/>
        <end position="255"/>
    </location>
</feature>
<comment type="caution">
    <text evidence="9">Lacks conserved residue(s) required for the propagation of feature annotation.</text>
</comment>
<proteinExistence type="inferred from homology"/>
<evidence type="ECO:0000259" key="10">
    <source>
        <dbReference type="PROSITE" id="PS51371"/>
    </source>
</evidence>
<organism evidence="11 12">
    <name type="scientific">Gordonia crocea</name>
    <dbReference type="NCBI Taxonomy" id="589162"/>
    <lineage>
        <taxon>Bacteria</taxon>
        <taxon>Bacillati</taxon>
        <taxon>Actinomycetota</taxon>
        <taxon>Actinomycetes</taxon>
        <taxon>Mycobacteriales</taxon>
        <taxon>Gordoniaceae</taxon>
        <taxon>Gordonia</taxon>
    </lineage>
</organism>
<dbReference type="AlphaFoldDB" id="A0A7I9UYY1"/>
<feature type="transmembrane region" description="Helical" evidence="9">
    <location>
        <begin position="417"/>
        <end position="439"/>
    </location>
</feature>
<dbReference type="PANTHER" id="PTHR43773">
    <property type="entry name" value="MAGNESIUM TRANSPORTER MGTE"/>
    <property type="match status" value="1"/>
</dbReference>
<keyword evidence="5 9" id="KW-0460">Magnesium</keyword>
<dbReference type="InterPro" id="IPR046342">
    <property type="entry name" value="CBS_dom_sf"/>
</dbReference>
<dbReference type="InterPro" id="IPR036739">
    <property type="entry name" value="SLC41_membr_dom_sf"/>
</dbReference>
<protein>
    <recommendedName>
        <fullName evidence="9">Magnesium transporter MgtE</fullName>
    </recommendedName>
</protein>
<dbReference type="GO" id="GO:0015095">
    <property type="term" value="F:magnesium ion transmembrane transporter activity"/>
    <property type="evidence" value="ECO:0007669"/>
    <property type="project" value="UniProtKB-UniRule"/>
</dbReference>
<evidence type="ECO:0000256" key="6">
    <source>
        <dbReference type="ARBA" id="ARBA00022989"/>
    </source>
</evidence>
<dbReference type="NCBIfam" id="TIGR00400">
    <property type="entry name" value="mgtE"/>
    <property type="match status" value="1"/>
</dbReference>
<dbReference type="SMART" id="SM00924">
    <property type="entry name" value="MgtE_N"/>
    <property type="match status" value="1"/>
</dbReference>
<dbReference type="CDD" id="cd04606">
    <property type="entry name" value="CBS_pair_Mg_transporter"/>
    <property type="match status" value="1"/>
</dbReference>
<keyword evidence="3 9" id="KW-0813">Transport</keyword>
<dbReference type="InterPro" id="IPR038076">
    <property type="entry name" value="MgtE_N_sf"/>
</dbReference>
<evidence type="ECO:0000256" key="9">
    <source>
        <dbReference type="RuleBase" id="RU362011"/>
    </source>
</evidence>
<evidence type="ECO:0000256" key="3">
    <source>
        <dbReference type="ARBA" id="ARBA00022448"/>
    </source>
</evidence>
<keyword evidence="12" id="KW-1185">Reference proteome</keyword>
<dbReference type="SUPFAM" id="SSF158791">
    <property type="entry name" value="MgtE N-terminal domain-like"/>
    <property type="match status" value="1"/>
</dbReference>
<accession>A0A7I9UYY1</accession>
<reference evidence="12" key="1">
    <citation type="submission" date="2019-06" db="EMBL/GenBank/DDBJ databases">
        <title>Gordonia isolated from sludge of a wastewater treatment plant.</title>
        <authorList>
            <person name="Tamura T."/>
            <person name="Aoyama K."/>
            <person name="Kang Y."/>
            <person name="Saito S."/>
            <person name="Akiyama N."/>
            <person name="Yazawa K."/>
            <person name="Gonoi T."/>
            <person name="Mikami Y."/>
        </authorList>
    </citation>
    <scope>NUCLEOTIDE SEQUENCE [LARGE SCALE GENOMIC DNA]</scope>
    <source>
        <strain evidence="12">NBRC 107697</strain>
    </source>
</reference>
<comment type="similarity">
    <text evidence="2 9">Belongs to the SLC41A transporter family.</text>
</comment>
<dbReference type="InterPro" id="IPR006667">
    <property type="entry name" value="SLC41_membr_dom"/>
</dbReference>
<keyword evidence="8" id="KW-0129">CBS domain</keyword>
<feature type="transmembrane region" description="Helical" evidence="9">
    <location>
        <begin position="385"/>
        <end position="405"/>
    </location>
</feature>
<keyword evidence="7 9" id="KW-0472">Membrane</keyword>
<feature type="transmembrane region" description="Helical" evidence="9">
    <location>
        <begin position="283"/>
        <end position="303"/>
    </location>
</feature>
<dbReference type="InterPro" id="IPR006668">
    <property type="entry name" value="Mg_transptr_MgtE_intracell_dom"/>
</dbReference>
<comment type="function">
    <text evidence="9">Acts as a magnesium transporter.</text>
</comment>
<evidence type="ECO:0000313" key="12">
    <source>
        <dbReference type="Proteomes" id="UP000444980"/>
    </source>
</evidence>
<dbReference type="Gene3D" id="1.25.60.10">
    <property type="entry name" value="MgtE N-terminal domain-like"/>
    <property type="match status" value="1"/>
</dbReference>
<dbReference type="InterPro" id="IPR000644">
    <property type="entry name" value="CBS_dom"/>
</dbReference>
<dbReference type="PANTHER" id="PTHR43773:SF1">
    <property type="entry name" value="MAGNESIUM TRANSPORTER MGTE"/>
    <property type="match status" value="1"/>
</dbReference>
<comment type="caution">
    <text evidence="11">The sequence shown here is derived from an EMBL/GenBank/DDBJ whole genome shotgun (WGS) entry which is preliminary data.</text>
</comment>
<dbReference type="SMART" id="SM00116">
    <property type="entry name" value="CBS"/>
    <property type="match status" value="2"/>
</dbReference>
<keyword evidence="6 9" id="KW-1133">Transmembrane helix</keyword>
<comment type="subunit">
    <text evidence="9">Homodimer.</text>
</comment>
<dbReference type="Pfam" id="PF01769">
    <property type="entry name" value="MgtE"/>
    <property type="match status" value="1"/>
</dbReference>
<dbReference type="Gene3D" id="3.10.580.10">
    <property type="entry name" value="CBS-domain"/>
    <property type="match status" value="1"/>
</dbReference>